<evidence type="ECO:0000313" key="5">
    <source>
        <dbReference type="EMBL" id="MTD94743.1"/>
    </source>
</evidence>
<dbReference type="InterPro" id="IPR051829">
    <property type="entry name" value="Multiheme_Cytochr_ET"/>
</dbReference>
<dbReference type="AlphaFoldDB" id="A0A6I3KK72"/>
<proteinExistence type="predicted"/>
<gene>
    <name evidence="5" type="ORF">GIW81_10410</name>
</gene>
<name>A0A6I3KK72_9HYPH</name>
<feature type="region of interest" description="Disordered" evidence="2">
    <location>
        <begin position="74"/>
        <end position="103"/>
    </location>
</feature>
<evidence type="ECO:0000259" key="4">
    <source>
        <dbReference type="Pfam" id="PF13435"/>
    </source>
</evidence>
<evidence type="ECO:0000256" key="1">
    <source>
        <dbReference type="ARBA" id="ARBA00022729"/>
    </source>
</evidence>
<evidence type="ECO:0000256" key="3">
    <source>
        <dbReference type="SAM" id="SignalP"/>
    </source>
</evidence>
<protein>
    <submittedName>
        <fullName evidence="5">Cytochrome C</fullName>
    </submittedName>
</protein>
<keyword evidence="1 3" id="KW-0732">Signal</keyword>
<sequence>MKQWPGLLTLSCALASALLINAALLSWDAVAASREASGIPNIQTRPGLRLAESKGASATTAADAALEALIKDDEGKRAKAEKPADKSGTASAKPDGHDALNDESLYPTAAQCGECHKQIYEEWSSSQHAYASISPMFHKFEQKFQDLTQGTVGTFCVRCHQQVGTQLGEARETPLWARSQISREGVSCITCHRVKEQYSKVNGERRVEPGKIYEPVYGSGQQSVIKDVLANKETYSVKTSTDGRGNDIHKGMITNDQITKSEFCVSCHQVAVNLGIKLEIVWDQYRDSPARKAGVSCQDCHMGKVAGKPDGYSTAPSAVVGGKEVNPGRKHANHRFIGPGYSIAHPGVFPHNTKAQAYSIKDWLEFDWRAGWGTTRFEDKVADGKIKVAFPKRWADALDREDARQILDENLKKLDERDKLRKQVMENSSHVDGPYIEGTPSVGRDLAFSYKIKNTNTGHNLPSGSLGAQPQLWVNVALVDPDGKNVWESGYVDSNGDIADLHSLDVAAGRIATDQQLVHFQTKFLTTNVKGTDREMYLPVNFDIDPLPHLRPPGVPTTVLNHPPLVRMENRSFPPLGEKRAEYQVPGGLITKPGKYQLAFRMRSRAEPIYFMRFVRSTKEMEQSMNERIMNFHSFAVDIEVKD</sequence>
<dbReference type="Proteomes" id="UP000440694">
    <property type="component" value="Unassembled WGS sequence"/>
</dbReference>
<dbReference type="InterPro" id="IPR023155">
    <property type="entry name" value="Cyt_c-552/4"/>
</dbReference>
<dbReference type="Gene3D" id="1.10.1130.10">
    <property type="entry name" value="Flavocytochrome C3, Chain A"/>
    <property type="match status" value="1"/>
</dbReference>
<comment type="caution">
    <text evidence="5">The sequence shown here is derived from an EMBL/GenBank/DDBJ whole genome shotgun (WGS) entry which is preliminary data.</text>
</comment>
<dbReference type="InterPro" id="IPR036280">
    <property type="entry name" value="Multihaem_cyt_sf"/>
</dbReference>
<keyword evidence="6" id="KW-1185">Reference proteome</keyword>
<reference evidence="5 6" key="1">
    <citation type="submission" date="2019-11" db="EMBL/GenBank/DDBJ databases">
        <title>Identification of a novel strain.</title>
        <authorList>
            <person name="Xu Q."/>
            <person name="Wang G."/>
        </authorList>
    </citation>
    <scope>NUCLEOTIDE SEQUENCE [LARGE SCALE GENOMIC DNA]</scope>
    <source>
        <strain evidence="6">xq</strain>
    </source>
</reference>
<feature type="chain" id="PRO_5026310359" evidence="3">
    <location>
        <begin position="32"/>
        <end position="643"/>
    </location>
</feature>
<feature type="domain" description="Cytochrome c-552/4" evidence="4">
    <location>
        <begin position="111"/>
        <end position="192"/>
    </location>
</feature>
<dbReference type="Pfam" id="PF13435">
    <property type="entry name" value="Cytochrome_C554"/>
    <property type="match status" value="1"/>
</dbReference>
<organism evidence="5 6">
    <name type="scientific">Hyphomicrobium album</name>
    <dbReference type="NCBI Taxonomy" id="2665159"/>
    <lineage>
        <taxon>Bacteria</taxon>
        <taxon>Pseudomonadati</taxon>
        <taxon>Pseudomonadota</taxon>
        <taxon>Alphaproteobacteria</taxon>
        <taxon>Hyphomicrobiales</taxon>
        <taxon>Hyphomicrobiaceae</taxon>
        <taxon>Hyphomicrobium</taxon>
    </lineage>
</organism>
<evidence type="ECO:0000256" key="2">
    <source>
        <dbReference type="SAM" id="MobiDB-lite"/>
    </source>
</evidence>
<accession>A0A6I3KK72</accession>
<dbReference type="SUPFAM" id="SSF48695">
    <property type="entry name" value="Multiheme cytochromes"/>
    <property type="match status" value="1"/>
</dbReference>
<feature type="compositionally biased region" description="Basic and acidic residues" evidence="2">
    <location>
        <begin position="74"/>
        <end position="85"/>
    </location>
</feature>
<feature type="signal peptide" evidence="3">
    <location>
        <begin position="1"/>
        <end position="31"/>
    </location>
</feature>
<dbReference type="PANTHER" id="PTHR35038">
    <property type="entry name" value="DISSIMILATORY SULFITE REDUCTASE SIRA"/>
    <property type="match status" value="1"/>
</dbReference>
<evidence type="ECO:0000313" key="6">
    <source>
        <dbReference type="Proteomes" id="UP000440694"/>
    </source>
</evidence>
<dbReference type="EMBL" id="WMBQ01000001">
    <property type="protein sequence ID" value="MTD94743.1"/>
    <property type="molecule type" value="Genomic_DNA"/>
</dbReference>